<feature type="compositionally biased region" description="Basic and acidic residues" evidence="1">
    <location>
        <begin position="128"/>
        <end position="139"/>
    </location>
</feature>
<accession>A0AAD5VFD9</accession>
<proteinExistence type="predicted"/>
<reference evidence="2" key="1">
    <citation type="submission" date="2022-07" db="EMBL/GenBank/DDBJ databases">
        <title>Genome Sequence of Leucocoprinus birnbaumii.</title>
        <authorList>
            <person name="Buettner E."/>
        </authorList>
    </citation>
    <scope>NUCLEOTIDE SEQUENCE</scope>
    <source>
        <strain evidence="2">VT141</strain>
    </source>
</reference>
<feature type="compositionally biased region" description="Acidic residues" evidence="1">
    <location>
        <begin position="113"/>
        <end position="127"/>
    </location>
</feature>
<feature type="compositionally biased region" description="Polar residues" evidence="1">
    <location>
        <begin position="74"/>
        <end position="107"/>
    </location>
</feature>
<feature type="compositionally biased region" description="Basic and acidic residues" evidence="1">
    <location>
        <begin position="20"/>
        <end position="35"/>
    </location>
</feature>
<protein>
    <submittedName>
        <fullName evidence="2">Uncharacterized protein</fullName>
    </submittedName>
</protein>
<feature type="compositionally biased region" description="Basic residues" evidence="1">
    <location>
        <begin position="1"/>
        <end position="11"/>
    </location>
</feature>
<evidence type="ECO:0000313" key="3">
    <source>
        <dbReference type="Proteomes" id="UP001213000"/>
    </source>
</evidence>
<dbReference type="Proteomes" id="UP001213000">
    <property type="component" value="Unassembled WGS sequence"/>
</dbReference>
<sequence>MPASPSKRKKTGPSAKARNSTRDDRTTPMDSDETHVPPLLEPAANQAPLRPADNILTDEENIDPQLRGLRADGTRQTMSSETPEGNASTLVETPINEVTPTMQQLGRTSGDDSSWEDEDDDDDEDKDEANRGTKGKGDAESDGEGGGGAHGYIEGVMRGNHEFWLKRTTALRPPSMNSAHASKRFHRVIRQILTKIENLAVETGCWIYLAAQHATAVTPFIHYASPRLIAEAGPELDVIHTNFSIIMKTLVMSRRRQVMELTLELEEKREELDQAKKAAEAARVEADARREESSRKDAVIASLMARLAA</sequence>
<feature type="region of interest" description="Disordered" evidence="1">
    <location>
        <begin position="276"/>
        <end position="296"/>
    </location>
</feature>
<gene>
    <name evidence="2" type="ORF">NP233_g11976</name>
</gene>
<organism evidence="2 3">
    <name type="scientific">Leucocoprinus birnbaumii</name>
    <dbReference type="NCBI Taxonomy" id="56174"/>
    <lineage>
        <taxon>Eukaryota</taxon>
        <taxon>Fungi</taxon>
        <taxon>Dikarya</taxon>
        <taxon>Basidiomycota</taxon>
        <taxon>Agaricomycotina</taxon>
        <taxon>Agaricomycetes</taxon>
        <taxon>Agaricomycetidae</taxon>
        <taxon>Agaricales</taxon>
        <taxon>Agaricineae</taxon>
        <taxon>Agaricaceae</taxon>
        <taxon>Leucocoprinus</taxon>
    </lineage>
</organism>
<dbReference type="AlphaFoldDB" id="A0AAD5VFD9"/>
<comment type="caution">
    <text evidence="2">The sequence shown here is derived from an EMBL/GenBank/DDBJ whole genome shotgun (WGS) entry which is preliminary data.</text>
</comment>
<evidence type="ECO:0000313" key="2">
    <source>
        <dbReference type="EMBL" id="KAJ3556446.1"/>
    </source>
</evidence>
<feature type="region of interest" description="Disordered" evidence="1">
    <location>
        <begin position="1"/>
        <end position="153"/>
    </location>
</feature>
<name>A0AAD5VFD9_9AGAR</name>
<evidence type="ECO:0000256" key="1">
    <source>
        <dbReference type="SAM" id="MobiDB-lite"/>
    </source>
</evidence>
<keyword evidence="3" id="KW-1185">Reference proteome</keyword>
<dbReference type="EMBL" id="JANIEX010001577">
    <property type="protein sequence ID" value="KAJ3556446.1"/>
    <property type="molecule type" value="Genomic_DNA"/>
</dbReference>